<sequence>MMGEGLFKRSFFIVILAEPSLPSAPFPFFAAASSRLLRKAKHMSERREEGSDRETENWEALITLPSSTCIQGVVGTRLRLPRMDHPLTLVHPFAPSTLDFEVPGWGGPSPTRRRRGRSEGVPAQPGPGSPLSRFERRSPSPSLTRLLSLPHLGWPPETGESSTERGRIAIASRSDPTTPSPFQVFVGIQSDPPTPLHPEGCKMCIVENVTSQRWSGCRTRGTTLGDHDDLVNHHDGWREDDPPAHSTPPSNNIPNQDGGQRARGGRRDIRMRK</sequence>
<proteinExistence type="predicted"/>
<dbReference type="EMBL" id="KZ820443">
    <property type="protein sequence ID" value="PWN47396.1"/>
    <property type="molecule type" value="Genomic_DNA"/>
</dbReference>
<evidence type="ECO:0000313" key="1">
    <source>
        <dbReference type="EMBL" id="PWN47396.1"/>
    </source>
</evidence>
<evidence type="ECO:0000313" key="2">
    <source>
        <dbReference type="Proteomes" id="UP000245626"/>
    </source>
</evidence>
<accession>A0ACD0NNK4</accession>
<reference evidence="1 2" key="1">
    <citation type="journal article" date="2018" name="Mol. Biol. Evol.">
        <title>Broad Genomic Sampling Reveals a Smut Pathogenic Ancestry of the Fungal Clade Ustilaginomycotina.</title>
        <authorList>
            <person name="Kijpornyongpan T."/>
            <person name="Mondo S.J."/>
            <person name="Barry K."/>
            <person name="Sandor L."/>
            <person name="Lee J."/>
            <person name="Lipzen A."/>
            <person name="Pangilinan J."/>
            <person name="LaButti K."/>
            <person name="Hainaut M."/>
            <person name="Henrissat B."/>
            <person name="Grigoriev I.V."/>
            <person name="Spatafora J.W."/>
            <person name="Aime M.C."/>
        </authorList>
    </citation>
    <scope>NUCLEOTIDE SEQUENCE [LARGE SCALE GENOMIC DNA]</scope>
    <source>
        <strain evidence="1 2">SA 807</strain>
    </source>
</reference>
<gene>
    <name evidence="1" type="ORF">IE53DRAFT_252417</name>
</gene>
<dbReference type="Proteomes" id="UP000245626">
    <property type="component" value="Unassembled WGS sequence"/>
</dbReference>
<name>A0ACD0NNK4_9BASI</name>
<keyword evidence="2" id="KW-1185">Reference proteome</keyword>
<protein>
    <submittedName>
        <fullName evidence="1">Uncharacterized protein</fullName>
    </submittedName>
</protein>
<organism evidence="1 2">
    <name type="scientific">Violaceomyces palustris</name>
    <dbReference type="NCBI Taxonomy" id="1673888"/>
    <lineage>
        <taxon>Eukaryota</taxon>
        <taxon>Fungi</taxon>
        <taxon>Dikarya</taxon>
        <taxon>Basidiomycota</taxon>
        <taxon>Ustilaginomycotina</taxon>
        <taxon>Ustilaginomycetes</taxon>
        <taxon>Violaceomycetales</taxon>
        <taxon>Violaceomycetaceae</taxon>
        <taxon>Violaceomyces</taxon>
    </lineage>
</organism>